<feature type="compositionally biased region" description="Polar residues" evidence="1">
    <location>
        <begin position="25"/>
        <end position="35"/>
    </location>
</feature>
<dbReference type="SUPFAM" id="SSF48403">
    <property type="entry name" value="Ankyrin repeat"/>
    <property type="match status" value="1"/>
</dbReference>
<sequence>MEPGLEELFGAFNLAESRGEDPASWSDQSQTPTSTDVHETPVDIPASTISLAEEYLAKLERARFDSEAEQARLSDSDPERPRLEERITELQFIHDDISHWFHLAKDKKIYSHDLARIFHQKLGSELDKFLAQGTGRVHQEAQARQPRRPRPCRCMVPALGGHNRIVEILLNAGADPSARTFDGDSALDAAVKGGHTNVADLVMDALTNGPDAYAV</sequence>
<proteinExistence type="predicted"/>
<organism evidence="2 3">
    <name type="scientific">Podospora aff. communis PSN243</name>
    <dbReference type="NCBI Taxonomy" id="3040156"/>
    <lineage>
        <taxon>Eukaryota</taxon>
        <taxon>Fungi</taxon>
        <taxon>Dikarya</taxon>
        <taxon>Ascomycota</taxon>
        <taxon>Pezizomycotina</taxon>
        <taxon>Sordariomycetes</taxon>
        <taxon>Sordariomycetidae</taxon>
        <taxon>Sordariales</taxon>
        <taxon>Podosporaceae</taxon>
        <taxon>Podospora</taxon>
    </lineage>
</organism>
<dbReference type="Gene3D" id="1.25.40.20">
    <property type="entry name" value="Ankyrin repeat-containing domain"/>
    <property type="match status" value="1"/>
</dbReference>
<reference evidence="2" key="2">
    <citation type="submission" date="2023-05" db="EMBL/GenBank/DDBJ databases">
        <authorList>
            <consortium name="Lawrence Berkeley National Laboratory"/>
            <person name="Steindorff A."/>
            <person name="Hensen N."/>
            <person name="Bonometti L."/>
            <person name="Westerberg I."/>
            <person name="Brannstrom I.O."/>
            <person name="Guillou S."/>
            <person name="Cros-Aarteil S."/>
            <person name="Calhoun S."/>
            <person name="Haridas S."/>
            <person name="Kuo A."/>
            <person name="Mondo S."/>
            <person name="Pangilinan J."/>
            <person name="Riley R."/>
            <person name="Labutti K."/>
            <person name="Andreopoulos B."/>
            <person name="Lipzen A."/>
            <person name="Chen C."/>
            <person name="Yanf M."/>
            <person name="Daum C."/>
            <person name="Ng V."/>
            <person name="Clum A."/>
            <person name="Ohm R."/>
            <person name="Martin F."/>
            <person name="Silar P."/>
            <person name="Natvig D."/>
            <person name="Lalanne C."/>
            <person name="Gautier V."/>
            <person name="Ament-Velasquez S.L."/>
            <person name="Kruys A."/>
            <person name="Hutchinson M.I."/>
            <person name="Powell A.J."/>
            <person name="Barry K."/>
            <person name="Miller A.N."/>
            <person name="Grigoriev I.V."/>
            <person name="Debuchy R."/>
            <person name="Gladieux P."/>
            <person name="Thoren M.H."/>
            <person name="Johannesson H."/>
        </authorList>
    </citation>
    <scope>NUCLEOTIDE SEQUENCE</scope>
    <source>
        <strain evidence="2">PSN243</strain>
    </source>
</reference>
<feature type="region of interest" description="Disordered" evidence="1">
    <location>
        <begin position="18"/>
        <end position="42"/>
    </location>
</feature>
<evidence type="ECO:0008006" key="4">
    <source>
        <dbReference type="Google" id="ProtNLM"/>
    </source>
</evidence>
<dbReference type="AlphaFoldDB" id="A0AAV9GQ52"/>
<accession>A0AAV9GQ52</accession>
<protein>
    <recommendedName>
        <fullName evidence="4">Ankyrin repeat protein</fullName>
    </recommendedName>
</protein>
<comment type="caution">
    <text evidence="2">The sequence shown here is derived from an EMBL/GenBank/DDBJ whole genome shotgun (WGS) entry which is preliminary data.</text>
</comment>
<reference evidence="2" key="1">
    <citation type="journal article" date="2023" name="Mol. Phylogenet. Evol.">
        <title>Genome-scale phylogeny and comparative genomics of the fungal order Sordariales.</title>
        <authorList>
            <person name="Hensen N."/>
            <person name="Bonometti L."/>
            <person name="Westerberg I."/>
            <person name="Brannstrom I.O."/>
            <person name="Guillou S."/>
            <person name="Cros-Aarteil S."/>
            <person name="Calhoun S."/>
            <person name="Haridas S."/>
            <person name="Kuo A."/>
            <person name="Mondo S."/>
            <person name="Pangilinan J."/>
            <person name="Riley R."/>
            <person name="LaButti K."/>
            <person name="Andreopoulos B."/>
            <person name="Lipzen A."/>
            <person name="Chen C."/>
            <person name="Yan M."/>
            <person name="Daum C."/>
            <person name="Ng V."/>
            <person name="Clum A."/>
            <person name="Steindorff A."/>
            <person name="Ohm R.A."/>
            <person name="Martin F."/>
            <person name="Silar P."/>
            <person name="Natvig D.O."/>
            <person name="Lalanne C."/>
            <person name="Gautier V."/>
            <person name="Ament-Velasquez S.L."/>
            <person name="Kruys A."/>
            <person name="Hutchinson M.I."/>
            <person name="Powell A.J."/>
            <person name="Barry K."/>
            <person name="Miller A.N."/>
            <person name="Grigoriev I.V."/>
            <person name="Debuchy R."/>
            <person name="Gladieux P."/>
            <person name="Hiltunen Thoren M."/>
            <person name="Johannesson H."/>
        </authorList>
    </citation>
    <scope>NUCLEOTIDE SEQUENCE</scope>
    <source>
        <strain evidence="2">PSN243</strain>
    </source>
</reference>
<evidence type="ECO:0000313" key="2">
    <source>
        <dbReference type="EMBL" id="KAK4450535.1"/>
    </source>
</evidence>
<evidence type="ECO:0000313" key="3">
    <source>
        <dbReference type="Proteomes" id="UP001321760"/>
    </source>
</evidence>
<evidence type="ECO:0000256" key="1">
    <source>
        <dbReference type="SAM" id="MobiDB-lite"/>
    </source>
</evidence>
<dbReference type="Proteomes" id="UP001321760">
    <property type="component" value="Unassembled WGS sequence"/>
</dbReference>
<name>A0AAV9GQ52_9PEZI</name>
<keyword evidence="3" id="KW-1185">Reference proteome</keyword>
<dbReference type="InterPro" id="IPR036770">
    <property type="entry name" value="Ankyrin_rpt-contain_sf"/>
</dbReference>
<dbReference type="EMBL" id="MU865932">
    <property type="protein sequence ID" value="KAK4450535.1"/>
    <property type="molecule type" value="Genomic_DNA"/>
</dbReference>
<gene>
    <name evidence="2" type="ORF">QBC34DRAFT_379248</name>
</gene>